<dbReference type="Proteomes" id="UP001527882">
    <property type="component" value="Unassembled WGS sequence"/>
</dbReference>
<name>A0ABT4Q8W7_9BACL</name>
<reference evidence="1 2" key="1">
    <citation type="submission" date="2022-12" db="EMBL/GenBank/DDBJ databases">
        <title>Draft genome sequence of Paenibacillus sp. dW9.</title>
        <authorList>
            <person name="Choi E.-W."/>
            <person name="Kim D.-U."/>
        </authorList>
    </citation>
    <scope>NUCLEOTIDE SEQUENCE [LARGE SCALE GENOMIC DNA]</scope>
    <source>
        <strain evidence="2">dW9</strain>
    </source>
</reference>
<comment type="caution">
    <text evidence="1">The sequence shown here is derived from an EMBL/GenBank/DDBJ whole genome shotgun (WGS) entry which is preliminary data.</text>
</comment>
<organism evidence="1 2">
    <name type="scientific">Paenibacillus gyeongsangnamensis</name>
    <dbReference type="NCBI Taxonomy" id="3388067"/>
    <lineage>
        <taxon>Bacteria</taxon>
        <taxon>Bacillati</taxon>
        <taxon>Bacillota</taxon>
        <taxon>Bacilli</taxon>
        <taxon>Bacillales</taxon>
        <taxon>Paenibacillaceae</taxon>
        <taxon>Paenibacillus</taxon>
    </lineage>
</organism>
<evidence type="ECO:0000313" key="1">
    <source>
        <dbReference type="EMBL" id="MCZ8513323.1"/>
    </source>
</evidence>
<sequence length="176" mass="19858">MRKWRKKGFMYAIVVVLVVWPIFQVVHLLGKPSPVERPDKLLYQVSLFQMELLGSYLQTGTKSQTTDGLNALRQAVYSAQFAHDHLILAYGEARLTKLDSLSDLMQYILRLQVGGGRQLRADESQALNDVNNQFAVLYDAYSKLLSSGGDIVSSQNSRLQEADKSISLLLKRKLLQ</sequence>
<keyword evidence="2" id="KW-1185">Reference proteome</keyword>
<proteinExistence type="predicted"/>
<accession>A0ABT4Q8W7</accession>
<evidence type="ECO:0000313" key="2">
    <source>
        <dbReference type="Proteomes" id="UP001527882"/>
    </source>
</evidence>
<dbReference type="RefSeq" id="WP_269881816.1">
    <property type="nucleotide sequence ID" value="NZ_JAQAGZ010000007.1"/>
</dbReference>
<protein>
    <submittedName>
        <fullName evidence="1">S-adenosylmethionine decarboxylase</fullName>
    </submittedName>
</protein>
<gene>
    <name evidence="1" type="ORF">O9H85_12980</name>
</gene>
<dbReference type="EMBL" id="JAQAGZ010000007">
    <property type="protein sequence ID" value="MCZ8513323.1"/>
    <property type="molecule type" value="Genomic_DNA"/>
</dbReference>